<sequence>MAAIDLSAAPFNLDEEDTAWVHATRDSLSPRDKLAQLFVLLSREAPEEALDAIRAFKPGGITRIFTPELADEIALMRHINSAGPVPMTVSADLEGSRMSLPFGTEVPNPLGLAAIDDVEVTSTISTLMAEEAHAVGLNWSFTPVIDINKAFQSAIVGTRSYGDDVERIERHALAQIAAFQKHGVAATVKHWPGEGYDDRDQHLVTTVNPLSLAEWEKTFGRLYRAAIEAGVMSVMSAHIAFPAFVRELDPEAGAEAYRPATQSVVLNQTLLREKLGFNGLIVSDATPMAGFGDWGPREETIPQCIIAGCDVILFSDDPNADLMYLVKAVADGRLSQERVDEAVTRVLALKAAVGLHKADQPEPALDSAEMIMARSTSKQIASAASAKVPTLVKDVTKLLPLTPAKHKRVLIFSTGAVQPFAPEPLPLSLPDLLAQEGFDVTEYSEDMQVNPRDFDLVLYLLAEETLLTRQRIFLNWRALTGNVFGAMKRYWHDVPTLMVSLGYPYYLHDAPRVPTYVNAYGSNEEMQAAVVECLLGRKPFAGKNPVDPFCGSDQGKY</sequence>
<dbReference type="EMBL" id="JACIEW010000004">
    <property type="protein sequence ID" value="MBB4052315.1"/>
    <property type="molecule type" value="Genomic_DNA"/>
</dbReference>
<dbReference type="InterPro" id="IPR036881">
    <property type="entry name" value="Glyco_hydro_3_C_sf"/>
</dbReference>
<comment type="catalytic activity">
    <reaction evidence="1">
        <text>Hydrolysis of terminal non-reducing N-acetyl-D-hexosamine residues in N-acetyl-beta-D-hexosaminides.</text>
        <dbReference type="EC" id="3.2.1.52"/>
    </reaction>
</comment>
<dbReference type="PANTHER" id="PTHR30480">
    <property type="entry name" value="BETA-HEXOSAMINIDASE-RELATED"/>
    <property type="match status" value="1"/>
</dbReference>
<organism evidence="7 8">
    <name type="scientific">Devosia subaequoris</name>
    <dbReference type="NCBI Taxonomy" id="395930"/>
    <lineage>
        <taxon>Bacteria</taxon>
        <taxon>Pseudomonadati</taxon>
        <taxon>Pseudomonadota</taxon>
        <taxon>Alphaproteobacteria</taxon>
        <taxon>Hyphomicrobiales</taxon>
        <taxon>Devosiaceae</taxon>
        <taxon>Devosia</taxon>
    </lineage>
</organism>
<evidence type="ECO:0000313" key="8">
    <source>
        <dbReference type="Proteomes" id="UP000547011"/>
    </source>
</evidence>
<evidence type="ECO:0000256" key="4">
    <source>
        <dbReference type="ARBA" id="ARBA00022801"/>
    </source>
</evidence>
<feature type="domain" description="Glycoside hydrolase family 3 N-terminal" evidence="6">
    <location>
        <begin position="33"/>
        <end position="348"/>
    </location>
</feature>
<dbReference type="GO" id="GO:0004563">
    <property type="term" value="F:beta-N-acetylhexosaminidase activity"/>
    <property type="evidence" value="ECO:0007669"/>
    <property type="project" value="UniProtKB-EC"/>
</dbReference>
<dbReference type="EC" id="3.2.1.52" evidence="3"/>
<dbReference type="Proteomes" id="UP000547011">
    <property type="component" value="Unassembled WGS sequence"/>
</dbReference>
<dbReference type="Pfam" id="PF00933">
    <property type="entry name" value="Glyco_hydro_3"/>
    <property type="match status" value="1"/>
</dbReference>
<dbReference type="PANTHER" id="PTHR30480:SF13">
    <property type="entry name" value="BETA-HEXOSAMINIDASE"/>
    <property type="match status" value="1"/>
</dbReference>
<name>A0A7W6INL3_9HYPH</name>
<accession>A0A7W6INL3</accession>
<evidence type="ECO:0000256" key="2">
    <source>
        <dbReference type="ARBA" id="ARBA00005336"/>
    </source>
</evidence>
<dbReference type="InterPro" id="IPR017853">
    <property type="entry name" value="GH"/>
</dbReference>
<gene>
    <name evidence="7" type="ORF">GGR20_001958</name>
</gene>
<dbReference type="GO" id="GO:0005975">
    <property type="term" value="P:carbohydrate metabolic process"/>
    <property type="evidence" value="ECO:0007669"/>
    <property type="project" value="InterPro"/>
</dbReference>
<dbReference type="GO" id="GO:0009254">
    <property type="term" value="P:peptidoglycan turnover"/>
    <property type="evidence" value="ECO:0007669"/>
    <property type="project" value="TreeGrafter"/>
</dbReference>
<comment type="similarity">
    <text evidence="2">Belongs to the glycosyl hydrolase 3 family.</text>
</comment>
<dbReference type="RefSeq" id="WP_246349520.1">
    <property type="nucleotide sequence ID" value="NZ_JACIEW010000004.1"/>
</dbReference>
<keyword evidence="5 7" id="KW-0326">Glycosidase</keyword>
<evidence type="ECO:0000256" key="5">
    <source>
        <dbReference type="ARBA" id="ARBA00023295"/>
    </source>
</evidence>
<keyword evidence="4 7" id="KW-0378">Hydrolase</keyword>
<protein>
    <recommendedName>
        <fullName evidence="3">beta-N-acetylhexosaminidase</fullName>
        <ecNumber evidence="3">3.2.1.52</ecNumber>
    </recommendedName>
</protein>
<dbReference type="InterPro" id="IPR036962">
    <property type="entry name" value="Glyco_hydro_3_N_sf"/>
</dbReference>
<evidence type="ECO:0000259" key="6">
    <source>
        <dbReference type="Pfam" id="PF00933"/>
    </source>
</evidence>
<reference evidence="7 8" key="1">
    <citation type="submission" date="2020-08" db="EMBL/GenBank/DDBJ databases">
        <title>Genomic Encyclopedia of Type Strains, Phase IV (KMG-IV): sequencing the most valuable type-strain genomes for metagenomic binning, comparative biology and taxonomic classification.</title>
        <authorList>
            <person name="Goeker M."/>
        </authorList>
    </citation>
    <scope>NUCLEOTIDE SEQUENCE [LARGE SCALE GENOMIC DNA]</scope>
    <source>
        <strain evidence="7 8">DSM 23447</strain>
    </source>
</reference>
<dbReference type="InterPro" id="IPR050226">
    <property type="entry name" value="NagZ_Beta-hexosaminidase"/>
</dbReference>
<dbReference type="InterPro" id="IPR001764">
    <property type="entry name" value="Glyco_hydro_3_N"/>
</dbReference>
<comment type="caution">
    <text evidence="7">The sequence shown here is derived from an EMBL/GenBank/DDBJ whole genome shotgun (WGS) entry which is preliminary data.</text>
</comment>
<evidence type="ECO:0000256" key="3">
    <source>
        <dbReference type="ARBA" id="ARBA00012663"/>
    </source>
</evidence>
<evidence type="ECO:0000256" key="1">
    <source>
        <dbReference type="ARBA" id="ARBA00001231"/>
    </source>
</evidence>
<proteinExistence type="inferred from homology"/>
<dbReference type="AlphaFoldDB" id="A0A7W6INL3"/>
<dbReference type="Gene3D" id="3.40.50.1700">
    <property type="entry name" value="Glycoside hydrolase family 3 C-terminal domain"/>
    <property type="match status" value="1"/>
</dbReference>
<dbReference type="SUPFAM" id="SSF51445">
    <property type="entry name" value="(Trans)glycosidases"/>
    <property type="match status" value="1"/>
</dbReference>
<evidence type="ECO:0000313" key="7">
    <source>
        <dbReference type="EMBL" id="MBB4052315.1"/>
    </source>
</evidence>
<dbReference type="Gene3D" id="3.20.20.300">
    <property type="entry name" value="Glycoside hydrolase, family 3, N-terminal domain"/>
    <property type="match status" value="1"/>
</dbReference>
<keyword evidence="8" id="KW-1185">Reference proteome</keyword>